<comment type="caution">
    <text evidence="1">The sequence shown here is derived from an EMBL/GenBank/DDBJ whole genome shotgun (WGS) entry which is preliminary data.</text>
</comment>
<name>A0ACC0RRU4_POPTR</name>
<dbReference type="EMBL" id="CM009306">
    <property type="protein sequence ID" value="KAI9379667.1"/>
    <property type="molecule type" value="Genomic_DNA"/>
</dbReference>
<proteinExistence type="predicted"/>
<gene>
    <name evidence="1" type="ORF">POPTR_017G126000v4</name>
</gene>
<organism evidence="1 2">
    <name type="scientific">Populus trichocarpa</name>
    <name type="common">Western balsam poplar</name>
    <name type="synonym">Populus balsamifera subsp. trichocarpa</name>
    <dbReference type="NCBI Taxonomy" id="3694"/>
    <lineage>
        <taxon>Eukaryota</taxon>
        <taxon>Viridiplantae</taxon>
        <taxon>Streptophyta</taxon>
        <taxon>Embryophyta</taxon>
        <taxon>Tracheophyta</taxon>
        <taxon>Spermatophyta</taxon>
        <taxon>Magnoliopsida</taxon>
        <taxon>eudicotyledons</taxon>
        <taxon>Gunneridae</taxon>
        <taxon>Pentapetalae</taxon>
        <taxon>rosids</taxon>
        <taxon>fabids</taxon>
        <taxon>Malpighiales</taxon>
        <taxon>Salicaceae</taxon>
        <taxon>Saliceae</taxon>
        <taxon>Populus</taxon>
    </lineage>
</organism>
<sequence length="282" mass="32154">MYFACLYIDLLALIRWEIDYIRGTMVSSSGIRKGAWTREEDILLRDCVEKYGEGRWHQVSSKAGLNRCRKSCRLRWLSYLKPGIKRGQYSEDEEDLIIKLHRLLGNRWSLIAGRLPGRTANDLKNYWNTNLSKKVVSGTREAQTKPEPKAITKANIIKPRPHKFKSLCWLRGKGIPFFNGGFQYGYDLCKPWSTSALSPSDIIEVESMRWESLLDDKEISVSSNTGCLRSGSESDQEPIKSLFAEDSAPEGMRIGDVFCEQGQHCWSGNSFDAADLWNLVNT</sequence>
<reference evidence="1 2" key="1">
    <citation type="journal article" date="2006" name="Science">
        <title>The genome of black cottonwood, Populus trichocarpa (Torr. &amp; Gray).</title>
        <authorList>
            <person name="Tuskan G.A."/>
            <person name="Difazio S."/>
            <person name="Jansson S."/>
            <person name="Bohlmann J."/>
            <person name="Grigoriev I."/>
            <person name="Hellsten U."/>
            <person name="Putnam N."/>
            <person name="Ralph S."/>
            <person name="Rombauts S."/>
            <person name="Salamov A."/>
            <person name="Schein J."/>
            <person name="Sterck L."/>
            <person name="Aerts A."/>
            <person name="Bhalerao R.R."/>
            <person name="Bhalerao R.P."/>
            <person name="Blaudez D."/>
            <person name="Boerjan W."/>
            <person name="Brun A."/>
            <person name="Brunner A."/>
            <person name="Busov V."/>
            <person name="Campbell M."/>
            <person name="Carlson J."/>
            <person name="Chalot M."/>
            <person name="Chapman J."/>
            <person name="Chen G.L."/>
            <person name="Cooper D."/>
            <person name="Coutinho P.M."/>
            <person name="Couturier J."/>
            <person name="Covert S."/>
            <person name="Cronk Q."/>
            <person name="Cunningham R."/>
            <person name="Davis J."/>
            <person name="Degroeve S."/>
            <person name="Dejardin A."/>
            <person name="Depamphilis C."/>
            <person name="Detter J."/>
            <person name="Dirks B."/>
            <person name="Dubchak I."/>
            <person name="Duplessis S."/>
            <person name="Ehlting J."/>
            <person name="Ellis B."/>
            <person name="Gendler K."/>
            <person name="Goodstein D."/>
            <person name="Gribskov M."/>
            <person name="Grimwood J."/>
            <person name="Groover A."/>
            <person name="Gunter L."/>
            <person name="Hamberger B."/>
            <person name="Heinze B."/>
            <person name="Helariutta Y."/>
            <person name="Henrissat B."/>
            <person name="Holligan D."/>
            <person name="Holt R."/>
            <person name="Huang W."/>
            <person name="Islam-Faridi N."/>
            <person name="Jones S."/>
            <person name="Jones-Rhoades M."/>
            <person name="Jorgensen R."/>
            <person name="Joshi C."/>
            <person name="Kangasjarvi J."/>
            <person name="Karlsson J."/>
            <person name="Kelleher C."/>
            <person name="Kirkpatrick R."/>
            <person name="Kirst M."/>
            <person name="Kohler A."/>
            <person name="Kalluri U."/>
            <person name="Larimer F."/>
            <person name="Leebens-Mack J."/>
            <person name="Leple J.C."/>
            <person name="Locascio P."/>
            <person name="Lou Y."/>
            <person name="Lucas S."/>
            <person name="Martin F."/>
            <person name="Montanini B."/>
            <person name="Napoli C."/>
            <person name="Nelson D.R."/>
            <person name="Nelson C."/>
            <person name="Nieminen K."/>
            <person name="Nilsson O."/>
            <person name="Pereda V."/>
            <person name="Peter G."/>
            <person name="Philippe R."/>
            <person name="Pilate G."/>
            <person name="Poliakov A."/>
            <person name="Razumovskaya J."/>
            <person name="Richardson P."/>
            <person name="Rinaldi C."/>
            <person name="Ritland K."/>
            <person name="Rouze P."/>
            <person name="Ryaboy D."/>
            <person name="Schmutz J."/>
            <person name="Schrader J."/>
            <person name="Segerman B."/>
            <person name="Shin H."/>
            <person name="Siddiqui A."/>
            <person name="Sterky F."/>
            <person name="Terry A."/>
            <person name="Tsai C.J."/>
            <person name="Uberbacher E."/>
            <person name="Unneberg P."/>
            <person name="Vahala J."/>
            <person name="Wall K."/>
            <person name="Wessler S."/>
            <person name="Yang G."/>
            <person name="Yin T."/>
            <person name="Douglas C."/>
            <person name="Marra M."/>
            <person name="Sandberg G."/>
            <person name="Van de Peer Y."/>
            <person name="Rokhsar D."/>
        </authorList>
    </citation>
    <scope>NUCLEOTIDE SEQUENCE [LARGE SCALE GENOMIC DNA]</scope>
    <source>
        <strain evidence="2">cv. Nisqually</strain>
    </source>
</reference>
<dbReference type="Proteomes" id="UP000006729">
    <property type="component" value="Chromosome 17"/>
</dbReference>
<evidence type="ECO:0000313" key="1">
    <source>
        <dbReference type="EMBL" id="KAI9379667.1"/>
    </source>
</evidence>
<keyword evidence="2" id="KW-1185">Reference proteome</keyword>
<accession>A0ACC0RRU4</accession>
<evidence type="ECO:0000313" key="2">
    <source>
        <dbReference type="Proteomes" id="UP000006729"/>
    </source>
</evidence>
<protein>
    <submittedName>
        <fullName evidence="1">Uncharacterized protein</fullName>
    </submittedName>
</protein>